<dbReference type="Pfam" id="PF25917">
    <property type="entry name" value="BSH_RND"/>
    <property type="match status" value="1"/>
</dbReference>
<feature type="chain" id="PRO_5039478655" evidence="4">
    <location>
        <begin position="25"/>
        <end position="401"/>
    </location>
</feature>
<feature type="domain" description="Multidrug resistance protein MdtA-like beta-barrel" evidence="6">
    <location>
        <begin position="248"/>
        <end position="310"/>
    </location>
</feature>
<evidence type="ECO:0000256" key="4">
    <source>
        <dbReference type="SAM" id="SignalP"/>
    </source>
</evidence>
<proteinExistence type="inferred from homology"/>
<feature type="coiled-coil region" evidence="3">
    <location>
        <begin position="156"/>
        <end position="183"/>
    </location>
</feature>
<feature type="domain" description="Multidrug resistance protein MdtA-like barrel-sandwich hybrid" evidence="5">
    <location>
        <begin position="78"/>
        <end position="219"/>
    </location>
</feature>
<dbReference type="NCBIfam" id="TIGR01730">
    <property type="entry name" value="RND_mfp"/>
    <property type="match status" value="1"/>
</dbReference>
<dbReference type="AlphaFoldDB" id="A0A9D1ILQ0"/>
<evidence type="ECO:0000259" key="6">
    <source>
        <dbReference type="Pfam" id="PF25944"/>
    </source>
</evidence>
<dbReference type="PANTHER" id="PTHR30158">
    <property type="entry name" value="ACRA/E-RELATED COMPONENT OF DRUG EFFLUX TRANSPORTER"/>
    <property type="match status" value="1"/>
</dbReference>
<comment type="caution">
    <text evidence="8">The sequence shown here is derived from an EMBL/GenBank/DDBJ whole genome shotgun (WGS) entry which is preliminary data.</text>
</comment>
<reference evidence="8" key="2">
    <citation type="journal article" date="2021" name="PeerJ">
        <title>Extensive microbial diversity within the chicken gut microbiome revealed by metagenomics and culture.</title>
        <authorList>
            <person name="Gilroy R."/>
            <person name="Ravi A."/>
            <person name="Getino M."/>
            <person name="Pursley I."/>
            <person name="Horton D.L."/>
            <person name="Alikhan N.F."/>
            <person name="Baker D."/>
            <person name="Gharbi K."/>
            <person name="Hall N."/>
            <person name="Watson M."/>
            <person name="Adriaenssens E.M."/>
            <person name="Foster-Nyarko E."/>
            <person name="Jarju S."/>
            <person name="Secka A."/>
            <person name="Antonio M."/>
            <person name="Oren A."/>
            <person name="Chaudhuri R.R."/>
            <person name="La Ragione R."/>
            <person name="Hildebrand F."/>
            <person name="Pallen M.J."/>
        </authorList>
    </citation>
    <scope>NUCLEOTIDE SEQUENCE</scope>
    <source>
        <strain evidence="8">17073</strain>
    </source>
</reference>
<dbReference type="GO" id="GO:0030313">
    <property type="term" value="C:cell envelope"/>
    <property type="evidence" value="ECO:0007669"/>
    <property type="project" value="UniProtKB-SubCell"/>
</dbReference>
<evidence type="ECO:0000313" key="8">
    <source>
        <dbReference type="EMBL" id="HIU39408.1"/>
    </source>
</evidence>
<keyword evidence="4" id="KW-0732">Signal</keyword>
<evidence type="ECO:0000256" key="2">
    <source>
        <dbReference type="ARBA" id="ARBA00009477"/>
    </source>
</evidence>
<feature type="domain" description="Multidrug resistance protein MdtA-like C-terminal permuted SH3" evidence="7">
    <location>
        <begin position="316"/>
        <end position="376"/>
    </location>
</feature>
<dbReference type="PANTHER" id="PTHR30158:SF23">
    <property type="entry name" value="MULTIDRUG RESISTANCE PROTEIN MEXA"/>
    <property type="match status" value="1"/>
</dbReference>
<dbReference type="GO" id="GO:0046677">
    <property type="term" value="P:response to antibiotic"/>
    <property type="evidence" value="ECO:0007669"/>
    <property type="project" value="TreeGrafter"/>
</dbReference>
<dbReference type="InterPro" id="IPR058626">
    <property type="entry name" value="MdtA-like_b-barrel"/>
</dbReference>
<dbReference type="InterPro" id="IPR006143">
    <property type="entry name" value="RND_pump_MFP"/>
</dbReference>
<evidence type="ECO:0000259" key="7">
    <source>
        <dbReference type="Pfam" id="PF25967"/>
    </source>
</evidence>
<comment type="subcellular location">
    <subcellularLocation>
        <location evidence="1">Cell envelope</location>
    </subcellularLocation>
</comment>
<dbReference type="Gene3D" id="2.40.50.100">
    <property type="match status" value="1"/>
</dbReference>
<accession>A0A9D1ILQ0</accession>
<evidence type="ECO:0000256" key="1">
    <source>
        <dbReference type="ARBA" id="ARBA00004196"/>
    </source>
</evidence>
<sequence>MRNTKGYRIFMSKLTLLGSMKQMALSALIFGVALTSCGKKDGEGQMQQSAPAVGVVTVKKSNAVFETLYPATIKGKKDVEIRPQVSGFITQVCVDEGQKVSAGQTLFIIDQVQYEAAVRQAEASVAAAQEAVNSATITARNKQTLFNKNVISDYENQLAQNDLATAKANLAQAKAGLVNAKKNLSFTVVKAPSAGYVGSIPNREGSLASPSSAQPLTTVSDISEVYAYISFNEKQVLEMTQNGAVSLEQALGEMPDVRLKLANGSYYSATGKFSTITGLLDNATGSATVRVLFPNQNGMLRSGSTGSIVIPVHANDVILIPQNATNEIQDQKFAYVVGKDNKVSSRPIQVLAQNDGQNYAVVSGLSDGERIVVEGVGVSVRDGSVITPVDAAKQQAAQQKQ</sequence>
<evidence type="ECO:0000313" key="9">
    <source>
        <dbReference type="Proteomes" id="UP000824076"/>
    </source>
</evidence>
<evidence type="ECO:0000259" key="5">
    <source>
        <dbReference type="Pfam" id="PF25917"/>
    </source>
</evidence>
<keyword evidence="3" id="KW-0175">Coiled coil</keyword>
<evidence type="ECO:0000256" key="3">
    <source>
        <dbReference type="SAM" id="Coils"/>
    </source>
</evidence>
<protein>
    <submittedName>
        <fullName evidence="8">Efflux RND transporter periplasmic adaptor subunit</fullName>
    </submittedName>
</protein>
<dbReference type="Pfam" id="PF25944">
    <property type="entry name" value="Beta-barrel_RND"/>
    <property type="match status" value="1"/>
</dbReference>
<gene>
    <name evidence="8" type="ORF">IAD18_07070</name>
</gene>
<dbReference type="InterPro" id="IPR058625">
    <property type="entry name" value="MdtA-like_BSH"/>
</dbReference>
<dbReference type="Proteomes" id="UP000824076">
    <property type="component" value="Unassembled WGS sequence"/>
</dbReference>
<comment type="similarity">
    <text evidence="2">Belongs to the membrane fusion protein (MFP) (TC 8.A.1) family.</text>
</comment>
<dbReference type="Gene3D" id="2.40.420.20">
    <property type="match status" value="1"/>
</dbReference>
<dbReference type="Gene3D" id="2.40.30.170">
    <property type="match status" value="1"/>
</dbReference>
<dbReference type="Gene3D" id="1.10.287.470">
    <property type="entry name" value="Helix hairpin bin"/>
    <property type="match status" value="1"/>
</dbReference>
<dbReference type="GO" id="GO:0005886">
    <property type="term" value="C:plasma membrane"/>
    <property type="evidence" value="ECO:0007669"/>
    <property type="project" value="TreeGrafter"/>
</dbReference>
<dbReference type="Pfam" id="PF25967">
    <property type="entry name" value="RND-MFP_C"/>
    <property type="match status" value="1"/>
</dbReference>
<dbReference type="GO" id="GO:0022857">
    <property type="term" value="F:transmembrane transporter activity"/>
    <property type="evidence" value="ECO:0007669"/>
    <property type="project" value="InterPro"/>
</dbReference>
<dbReference type="InterPro" id="IPR058627">
    <property type="entry name" value="MdtA-like_C"/>
</dbReference>
<feature type="signal peptide" evidence="4">
    <location>
        <begin position="1"/>
        <end position="24"/>
    </location>
</feature>
<name>A0A9D1ILQ0_9BACT</name>
<dbReference type="SUPFAM" id="SSF111369">
    <property type="entry name" value="HlyD-like secretion proteins"/>
    <property type="match status" value="1"/>
</dbReference>
<organism evidence="8 9">
    <name type="scientific">Candidatus Limisoma intestinavium</name>
    <dbReference type="NCBI Taxonomy" id="2840856"/>
    <lineage>
        <taxon>Bacteria</taxon>
        <taxon>Pseudomonadati</taxon>
        <taxon>Bacteroidota</taxon>
        <taxon>Bacteroidia</taxon>
        <taxon>Bacteroidales</taxon>
        <taxon>Candidatus Limisoma</taxon>
    </lineage>
</organism>
<reference evidence="8" key="1">
    <citation type="submission" date="2020-10" db="EMBL/GenBank/DDBJ databases">
        <authorList>
            <person name="Gilroy R."/>
        </authorList>
    </citation>
    <scope>NUCLEOTIDE SEQUENCE</scope>
    <source>
        <strain evidence="8">17073</strain>
    </source>
</reference>
<dbReference type="EMBL" id="DVMS01000198">
    <property type="protein sequence ID" value="HIU39408.1"/>
    <property type="molecule type" value="Genomic_DNA"/>
</dbReference>